<feature type="region of interest" description="Disordered" evidence="6">
    <location>
        <begin position="763"/>
        <end position="806"/>
    </location>
</feature>
<dbReference type="Gene3D" id="1.25.40.20">
    <property type="entry name" value="Ankyrin repeat-containing domain"/>
    <property type="match status" value="3"/>
</dbReference>
<dbReference type="InterPro" id="IPR036770">
    <property type="entry name" value="Ankyrin_rpt-contain_sf"/>
</dbReference>
<dbReference type="InterPro" id="IPR043550">
    <property type="entry name" value="EHMT1/EHMT2"/>
</dbReference>
<dbReference type="PROSITE" id="PS50088">
    <property type="entry name" value="ANK_REPEAT"/>
    <property type="match status" value="6"/>
</dbReference>
<evidence type="ECO:0000313" key="9">
    <source>
        <dbReference type="EnsemblMetazoa" id="G25282.1:cds"/>
    </source>
</evidence>
<dbReference type="GO" id="GO:0032259">
    <property type="term" value="P:methylation"/>
    <property type="evidence" value="ECO:0007669"/>
    <property type="project" value="UniProtKB-KW"/>
</dbReference>
<dbReference type="FunFam" id="2.170.270.10:FF:000005">
    <property type="entry name" value="Euchromatic histone-lysine N-methyltransferase 2"/>
    <property type="match status" value="1"/>
</dbReference>
<feature type="compositionally biased region" description="Basic and acidic residues" evidence="6">
    <location>
        <begin position="173"/>
        <end position="184"/>
    </location>
</feature>
<evidence type="ECO:0000256" key="1">
    <source>
        <dbReference type="ARBA" id="ARBA00004286"/>
    </source>
</evidence>
<evidence type="ECO:0000259" key="8">
    <source>
        <dbReference type="PROSITE" id="PS50867"/>
    </source>
</evidence>
<keyword evidence="10" id="KW-1185">Reference proteome</keyword>
<feature type="compositionally biased region" description="Basic and acidic residues" evidence="6">
    <location>
        <begin position="348"/>
        <end position="386"/>
    </location>
</feature>
<dbReference type="PROSITE" id="PS50867">
    <property type="entry name" value="PRE_SET"/>
    <property type="match status" value="1"/>
</dbReference>
<feature type="compositionally biased region" description="Basic and acidic residues" evidence="6">
    <location>
        <begin position="145"/>
        <end position="162"/>
    </location>
</feature>
<feature type="compositionally biased region" description="Polar residues" evidence="6">
    <location>
        <begin position="119"/>
        <end position="144"/>
    </location>
</feature>
<name>A0A8W8KU15_MAGGI</name>
<feature type="compositionally biased region" description="Low complexity" evidence="6">
    <location>
        <begin position="771"/>
        <end position="781"/>
    </location>
</feature>
<accession>A0A8W8KU15</accession>
<dbReference type="GO" id="GO:0000122">
    <property type="term" value="P:negative regulation of transcription by RNA polymerase II"/>
    <property type="evidence" value="ECO:0007669"/>
    <property type="project" value="TreeGrafter"/>
</dbReference>
<dbReference type="InterPro" id="IPR046341">
    <property type="entry name" value="SET_dom_sf"/>
</dbReference>
<dbReference type="SMART" id="SM00248">
    <property type="entry name" value="ANK"/>
    <property type="match status" value="6"/>
</dbReference>
<dbReference type="SMART" id="SM00317">
    <property type="entry name" value="SET"/>
    <property type="match status" value="1"/>
</dbReference>
<dbReference type="Pfam" id="PF12796">
    <property type="entry name" value="Ank_2"/>
    <property type="match status" value="2"/>
</dbReference>
<dbReference type="PRINTS" id="PR01415">
    <property type="entry name" value="ANKYRIN"/>
</dbReference>
<dbReference type="SMART" id="SM00468">
    <property type="entry name" value="PreSET"/>
    <property type="match status" value="1"/>
</dbReference>
<keyword evidence="3" id="KW-0808">Transferase</keyword>
<dbReference type="GO" id="GO:0005634">
    <property type="term" value="C:nucleus"/>
    <property type="evidence" value="ECO:0007669"/>
    <property type="project" value="InterPro"/>
</dbReference>
<dbReference type="Pfam" id="PF21533">
    <property type="entry name" value="EHMT1-2_CRR"/>
    <property type="match status" value="1"/>
</dbReference>
<dbReference type="PROSITE" id="PS50280">
    <property type="entry name" value="SET"/>
    <property type="match status" value="1"/>
</dbReference>
<feature type="repeat" description="ANK" evidence="5">
    <location>
        <begin position="1132"/>
        <end position="1165"/>
    </location>
</feature>
<dbReference type="PROSITE" id="PS50297">
    <property type="entry name" value="ANK_REP_REGION"/>
    <property type="match status" value="6"/>
</dbReference>
<evidence type="ECO:0000256" key="3">
    <source>
        <dbReference type="ARBA" id="ARBA00022603"/>
    </source>
</evidence>
<evidence type="ECO:0008006" key="11">
    <source>
        <dbReference type="Google" id="ProtNLM"/>
    </source>
</evidence>
<feature type="compositionally biased region" description="Polar residues" evidence="6">
    <location>
        <begin position="387"/>
        <end position="403"/>
    </location>
</feature>
<feature type="region of interest" description="Disordered" evidence="6">
    <location>
        <begin position="41"/>
        <end position="218"/>
    </location>
</feature>
<dbReference type="PANTHER" id="PTHR46307:SF4">
    <property type="entry name" value="G9A, ISOFORM B"/>
    <property type="match status" value="1"/>
</dbReference>
<dbReference type="Pfam" id="PF05033">
    <property type="entry name" value="Pre-SET"/>
    <property type="match status" value="1"/>
</dbReference>
<keyword evidence="4" id="KW-0949">S-adenosyl-L-methionine</keyword>
<evidence type="ECO:0000256" key="6">
    <source>
        <dbReference type="SAM" id="MobiDB-lite"/>
    </source>
</evidence>
<dbReference type="InterPro" id="IPR047762">
    <property type="entry name" value="EHMT_CRR"/>
</dbReference>
<keyword evidence="2" id="KW-0158">Chromosome</keyword>
<evidence type="ECO:0000313" key="10">
    <source>
        <dbReference type="Proteomes" id="UP000005408"/>
    </source>
</evidence>
<feature type="repeat" description="ANK" evidence="5">
    <location>
        <begin position="1199"/>
        <end position="1231"/>
    </location>
</feature>
<dbReference type="PANTHER" id="PTHR46307">
    <property type="entry name" value="G9A, ISOFORM B"/>
    <property type="match status" value="1"/>
</dbReference>
<dbReference type="Gene3D" id="2.170.270.10">
    <property type="entry name" value="SET domain"/>
    <property type="match status" value="1"/>
</dbReference>
<feature type="repeat" description="ANK" evidence="5">
    <location>
        <begin position="1066"/>
        <end position="1098"/>
    </location>
</feature>
<feature type="compositionally biased region" description="Basic and acidic residues" evidence="6">
    <location>
        <begin position="305"/>
        <end position="315"/>
    </location>
</feature>
<dbReference type="GO" id="GO:0000785">
    <property type="term" value="C:chromatin"/>
    <property type="evidence" value="ECO:0007669"/>
    <property type="project" value="TreeGrafter"/>
</dbReference>
<evidence type="ECO:0000256" key="4">
    <source>
        <dbReference type="ARBA" id="ARBA00022691"/>
    </source>
</evidence>
<organism evidence="9 10">
    <name type="scientific">Magallana gigas</name>
    <name type="common">Pacific oyster</name>
    <name type="synonym">Crassostrea gigas</name>
    <dbReference type="NCBI Taxonomy" id="29159"/>
    <lineage>
        <taxon>Eukaryota</taxon>
        <taxon>Metazoa</taxon>
        <taxon>Spiralia</taxon>
        <taxon>Lophotrochozoa</taxon>
        <taxon>Mollusca</taxon>
        <taxon>Bivalvia</taxon>
        <taxon>Autobranchia</taxon>
        <taxon>Pteriomorphia</taxon>
        <taxon>Ostreida</taxon>
        <taxon>Ostreoidea</taxon>
        <taxon>Ostreidae</taxon>
        <taxon>Magallana</taxon>
    </lineage>
</organism>
<dbReference type="InterPro" id="IPR001214">
    <property type="entry name" value="SET_dom"/>
</dbReference>
<dbReference type="GO" id="GO:0002039">
    <property type="term" value="F:p53 binding"/>
    <property type="evidence" value="ECO:0007669"/>
    <property type="project" value="InterPro"/>
</dbReference>
<sequence length="1583" mass="174073">MAATVPEGVVANGISAEDPEPPCSNGIGGCKTDIDDLKSKTESLVNGLSENPVSNGFHTDTPEVKNDSEANVNSDDKMGLNSPIAEVTPDSGADTGNVESKDEKDGKDNKDAKEENPSRDSTPLSDVSSLTPGVSRSGTPISSQDKTEDIKIVDVKTEDVKTEQSLPVLAQEKVMRSSEERSMDSTDSGTSNKSSSSVFKNKTTPKARKSGPPAKNILPSALAIKSSSSSGENVKLNLPQFNNAITVDSKFLEKISKISSVKHDIKHEKTHTVLPIAKDNVENGGVEQKMKKSRASLPINSQPKVKGEVSEKTDDTLSDSSLLEKDAFGKVKKRSKKRRKMGAYKLPSEIKKKFGPKKKDGDTNSLKDEKEEDDSKVHVKSEEKTSHVQMSKKMSSRQVSSPENGPRRSAWDMMKSPRVTPKGKNTLGSTRQKLTPNSDKSKAQTSLDSFLNRCDQKSSQIETQNKDISLGGSKDRRLGLRKRKKEDDLNDEDDDEGVKDKKESDTYAGNRKKRKEETITIVTASPSMAAPVGYQSLLTPQKAGSLIAPVFNTSALHFIATSNAITSSSPKAATTVVSSTLLPQNFTNIVPNINAPTSVSPGSTSVRLPFTKANFVTTGHAPLLLVPVNTSGQVVNAVPISTSLGVMTSTIPGQGSPGQKIILSVPDPKSNPPNKLGGSPPRYILMQNVASSFVPRSTLALGTPVRPQLLSSPSVVPLNKSATYSSSAARPNFMYSNQSFGEKPSVINNLSNKLDAVNKKDLESMDDDRSVSPSPSSLSYPVTPPKTPEDGSEDSMSVSSAPPGPIPPDKDVIPLCCCKINGACFKKLGSSVTYCQALDSVDGKVMGCCNKVTNSQLVRPGVKIPFMAICEGHRKRLKLHQCCPGCGHFCTQGAFAQCRKVPEGSSGVKCPVHHFHKQCQVLRNGRYFCPHCGEESEQFEVTLQLDEPRNMTNFEDKYNKPQVSRAKMGFHSNTYKNFTKGDKDPSEEEVTATHKAQDKTISTGGLPMGPDKTALENVLLSFSEERPRLKKLPKFLYHPAYEGDLDKFMAMIAEGFDINEKIEDFDNQTPLHAACISGSLPIVHVLVQMGSYIHATDKELKTPLMYAAENNHLSIVKYLMKCKANIKQRAEDGMTVLHYAAKAGYVDVLMTLLESDDADVNMQDDGGWTPIIWASEHRIVPAVKFLIKHGADPNMKDKEENTSLHWAAYSGSVDIAEMFLNAGCDLETPNEHGDRPLHIAARQDHYECVVLFLARGADVDAKNKENDTPIECCIDENSQSALALKVNKQLKGFAAARLGRTERLIDRDVSRGRENIPMAVINGVDDDPVPTDFQYITENVETTNLNINQTISSLQSCRCSDDCSSMYCVCGRNSVKCWYDKNYHLLPDFNMTEPPLIFECNKGCRCWSTCNNRVVQNGITCRLQLVKTEGRGWGVKTLLDIPKGIFICEYIGELISDSEADGREDDSYLFDLDNRDGDTYCIDARRYGNISRFINHLCEPNIIPVKVFVDHQDLRFPRICFFSSREIKADEELGFDYGEKFWIIKWKQFTCACNSPKCKYSKDTIQKTLQEYRQRHEEDEPID</sequence>
<dbReference type="CDD" id="cd20905">
    <property type="entry name" value="EHMT_ZBD"/>
    <property type="match status" value="1"/>
</dbReference>
<reference evidence="9" key="1">
    <citation type="submission" date="2022-08" db="UniProtKB">
        <authorList>
            <consortium name="EnsemblMetazoa"/>
        </authorList>
    </citation>
    <scope>IDENTIFICATION</scope>
    <source>
        <strain evidence="9">05x7-T-G4-1.051#20</strain>
    </source>
</reference>
<feature type="region of interest" description="Disordered" evidence="6">
    <location>
        <begin position="1"/>
        <end position="29"/>
    </location>
</feature>
<dbReference type="GO" id="GO:0008270">
    <property type="term" value="F:zinc ion binding"/>
    <property type="evidence" value="ECO:0007669"/>
    <property type="project" value="InterPro"/>
</dbReference>
<feature type="compositionally biased region" description="Basic residues" evidence="6">
    <location>
        <begin position="330"/>
        <end position="342"/>
    </location>
</feature>
<keyword evidence="5" id="KW-0040">ANK repeat</keyword>
<dbReference type="InterPro" id="IPR007728">
    <property type="entry name" value="Pre-SET_dom"/>
</dbReference>
<dbReference type="SUPFAM" id="SSF82199">
    <property type="entry name" value="SET domain"/>
    <property type="match status" value="1"/>
</dbReference>
<keyword evidence="3" id="KW-0489">Methyltransferase</keyword>
<dbReference type="Pfam" id="PF00023">
    <property type="entry name" value="Ank"/>
    <property type="match status" value="1"/>
</dbReference>
<feature type="repeat" description="ANK" evidence="5">
    <location>
        <begin position="1166"/>
        <end position="1198"/>
    </location>
</feature>
<feature type="compositionally biased region" description="Polar residues" evidence="6">
    <location>
        <begin position="42"/>
        <end position="58"/>
    </location>
</feature>
<comment type="subcellular location">
    <subcellularLocation>
        <location evidence="1">Chromosome</location>
    </subcellularLocation>
</comment>
<feature type="compositionally biased region" description="Polar residues" evidence="6">
    <location>
        <begin position="457"/>
        <end position="467"/>
    </location>
</feature>
<dbReference type="GO" id="GO:0046974">
    <property type="term" value="F:histone H3K9 methyltransferase activity"/>
    <property type="evidence" value="ECO:0007669"/>
    <property type="project" value="TreeGrafter"/>
</dbReference>
<dbReference type="EnsemblMetazoa" id="G25282.1">
    <property type="protein sequence ID" value="G25282.1:cds"/>
    <property type="gene ID" value="G25282"/>
</dbReference>
<evidence type="ECO:0000256" key="2">
    <source>
        <dbReference type="ARBA" id="ARBA00022454"/>
    </source>
</evidence>
<feature type="compositionally biased region" description="Basic and acidic residues" evidence="6">
    <location>
        <begin position="60"/>
        <end position="78"/>
    </location>
</feature>
<dbReference type="InterPro" id="IPR002110">
    <property type="entry name" value="Ankyrin_rpt"/>
</dbReference>
<feature type="repeat" description="ANK" evidence="5">
    <location>
        <begin position="1232"/>
        <end position="1264"/>
    </location>
</feature>
<evidence type="ECO:0000256" key="5">
    <source>
        <dbReference type="PROSITE-ProRule" id="PRU00023"/>
    </source>
</evidence>
<feature type="repeat" description="ANK" evidence="5">
    <location>
        <begin position="1099"/>
        <end position="1131"/>
    </location>
</feature>
<feature type="region of interest" description="Disordered" evidence="6">
    <location>
        <begin position="276"/>
        <end position="514"/>
    </location>
</feature>
<evidence type="ECO:0000259" key="7">
    <source>
        <dbReference type="PROSITE" id="PS50280"/>
    </source>
</evidence>
<dbReference type="CDD" id="cd10543">
    <property type="entry name" value="SET_EHMT"/>
    <property type="match status" value="1"/>
</dbReference>
<dbReference type="Proteomes" id="UP000005408">
    <property type="component" value="Unassembled WGS sequence"/>
</dbReference>
<proteinExistence type="predicted"/>
<dbReference type="Pfam" id="PF00856">
    <property type="entry name" value="SET"/>
    <property type="match status" value="1"/>
</dbReference>
<feature type="domain" description="Pre-SET" evidence="8">
    <location>
        <begin position="1355"/>
        <end position="1418"/>
    </location>
</feature>
<feature type="compositionally biased region" description="Acidic residues" evidence="6">
    <location>
        <begin position="488"/>
        <end position="497"/>
    </location>
</feature>
<dbReference type="SUPFAM" id="SSF48403">
    <property type="entry name" value="Ankyrin repeat"/>
    <property type="match status" value="1"/>
</dbReference>
<feature type="compositionally biased region" description="Low complexity" evidence="6">
    <location>
        <begin position="185"/>
        <end position="202"/>
    </location>
</feature>
<feature type="compositionally biased region" description="Basic and acidic residues" evidence="6">
    <location>
        <begin position="99"/>
        <end position="118"/>
    </location>
</feature>
<feature type="domain" description="SET" evidence="7">
    <location>
        <begin position="1421"/>
        <end position="1538"/>
    </location>
</feature>
<protein>
    <recommendedName>
        <fullName evidence="11">Histone-lysine N-methyltransferase EHMT2</fullName>
    </recommendedName>
</protein>
<feature type="compositionally biased region" description="Polar residues" evidence="6">
    <location>
        <begin position="426"/>
        <end position="449"/>
    </location>
</feature>